<evidence type="ECO:0000313" key="3">
    <source>
        <dbReference type="Proteomes" id="UP000482800"/>
    </source>
</evidence>
<keyword evidence="2" id="KW-0808">Transferase</keyword>
<protein>
    <submittedName>
        <fullName evidence="2">N-acetyltransferase</fullName>
    </submittedName>
</protein>
<keyword evidence="3" id="KW-1185">Reference proteome</keyword>
<dbReference type="Pfam" id="PF24553">
    <property type="entry name" value="Rv0428c_C"/>
    <property type="match status" value="1"/>
</dbReference>
<accession>A0A6V8KA40</accession>
<dbReference type="AlphaFoldDB" id="A0A6V8KA40"/>
<dbReference type="EMBL" id="BLPF01000001">
    <property type="protein sequence ID" value="GFJ80654.1"/>
    <property type="molecule type" value="Genomic_DNA"/>
</dbReference>
<feature type="domain" description="N-acetyltransferase" evidence="1">
    <location>
        <begin position="187"/>
        <end position="320"/>
    </location>
</feature>
<reference evidence="2 3" key="1">
    <citation type="submission" date="2020-03" db="EMBL/GenBank/DDBJ databases">
        <title>Whole genome shotgun sequence of Phytohabitans houttuyneae NBRC 108639.</title>
        <authorList>
            <person name="Komaki H."/>
            <person name="Tamura T."/>
        </authorList>
    </citation>
    <scope>NUCLEOTIDE SEQUENCE [LARGE SCALE GENOMIC DNA]</scope>
    <source>
        <strain evidence="2 3">NBRC 108639</strain>
    </source>
</reference>
<name>A0A6V8KA40_9ACTN</name>
<reference evidence="2 3" key="2">
    <citation type="submission" date="2020-03" db="EMBL/GenBank/DDBJ databases">
        <authorList>
            <person name="Ichikawa N."/>
            <person name="Kimura A."/>
            <person name="Kitahashi Y."/>
            <person name="Uohara A."/>
        </authorList>
    </citation>
    <scope>NUCLEOTIDE SEQUENCE [LARGE SCALE GENOMIC DNA]</scope>
    <source>
        <strain evidence="2 3">NBRC 108639</strain>
    </source>
</reference>
<dbReference type="GO" id="GO:0016747">
    <property type="term" value="F:acyltransferase activity, transferring groups other than amino-acyl groups"/>
    <property type="evidence" value="ECO:0007669"/>
    <property type="project" value="InterPro"/>
</dbReference>
<dbReference type="InterPro" id="IPR056935">
    <property type="entry name" value="Rv0428c-like_C"/>
</dbReference>
<sequence length="320" mass="34352">MVLRRQDVGHRVVVRRIVGVRNERPLYSDALGELVEITETDLTIATSKGPLRVPLDEIHRAKRVPPTRRPNAADVVALELAANEAWPAPVQDHLGGWLLRAADGWTGRGNSALPIGDPDRPLEAAIDAVERWYLTRGAQPLINTPLPLAAPVGAALDARGWTARPLTLVQTAPLRSILDAAPSRARVELTRTPSEAWLAIASGRKGGLPEAARHILTAVRQVRFAHVYGEDGTLLGTGRGTVTGAGHWLGLALIEVVPEARRGGLAQEVIGALARWAAESGTSRAFLQVEERNAAAVALYSKLGFTTHHSYLTREGPTPA</sequence>
<dbReference type="InterPro" id="IPR016181">
    <property type="entry name" value="Acyl_CoA_acyltransferase"/>
</dbReference>
<gene>
    <name evidence="2" type="ORF">Phou_048340</name>
</gene>
<organism evidence="2 3">
    <name type="scientific">Phytohabitans houttuyneae</name>
    <dbReference type="NCBI Taxonomy" id="1076126"/>
    <lineage>
        <taxon>Bacteria</taxon>
        <taxon>Bacillati</taxon>
        <taxon>Actinomycetota</taxon>
        <taxon>Actinomycetes</taxon>
        <taxon>Micromonosporales</taxon>
        <taxon>Micromonosporaceae</taxon>
    </lineage>
</organism>
<dbReference type="Gene3D" id="3.40.630.30">
    <property type="match status" value="1"/>
</dbReference>
<dbReference type="Proteomes" id="UP000482800">
    <property type="component" value="Unassembled WGS sequence"/>
</dbReference>
<proteinExistence type="predicted"/>
<dbReference type="CDD" id="cd04301">
    <property type="entry name" value="NAT_SF"/>
    <property type="match status" value="1"/>
</dbReference>
<evidence type="ECO:0000313" key="2">
    <source>
        <dbReference type="EMBL" id="GFJ80654.1"/>
    </source>
</evidence>
<dbReference type="PROSITE" id="PS51186">
    <property type="entry name" value="GNAT"/>
    <property type="match status" value="1"/>
</dbReference>
<evidence type="ECO:0000259" key="1">
    <source>
        <dbReference type="PROSITE" id="PS51186"/>
    </source>
</evidence>
<comment type="caution">
    <text evidence="2">The sequence shown here is derived from an EMBL/GenBank/DDBJ whole genome shotgun (WGS) entry which is preliminary data.</text>
</comment>
<dbReference type="InterPro" id="IPR000182">
    <property type="entry name" value="GNAT_dom"/>
</dbReference>
<dbReference type="SUPFAM" id="SSF55729">
    <property type="entry name" value="Acyl-CoA N-acyltransferases (Nat)"/>
    <property type="match status" value="1"/>
</dbReference>